<protein>
    <submittedName>
        <fullName evidence="1">Uncharacterized protein</fullName>
    </submittedName>
</protein>
<dbReference type="RefSeq" id="WP_017058478.1">
    <property type="nucleotide sequence ID" value="NZ_JBGONX010000014.1"/>
</dbReference>
<accession>A0ABV4LIR2</accession>
<evidence type="ECO:0000313" key="1">
    <source>
        <dbReference type="EMBL" id="MEZ8091731.1"/>
    </source>
</evidence>
<dbReference type="Proteomes" id="UP001569177">
    <property type="component" value="Unassembled WGS sequence"/>
</dbReference>
<proteinExistence type="predicted"/>
<organism evidence="1 2">
    <name type="scientific">Vibrio kanaloae</name>
    <dbReference type="NCBI Taxonomy" id="170673"/>
    <lineage>
        <taxon>Bacteria</taxon>
        <taxon>Pseudomonadati</taxon>
        <taxon>Pseudomonadota</taxon>
        <taxon>Gammaproteobacteria</taxon>
        <taxon>Vibrionales</taxon>
        <taxon>Vibrionaceae</taxon>
        <taxon>Vibrio</taxon>
    </lineage>
</organism>
<sequence>MHKLQQEIESWSWLEGIDHGLDGYEQLNQIGLKLNKELQKASPSDSKLQTFEEKIEELSQERKIFLSQSVTGRFINSIEDKAVAVSCLRTLLNQQDSDIEGIVTAISRFDVRDQNTG</sequence>
<evidence type="ECO:0000313" key="2">
    <source>
        <dbReference type="Proteomes" id="UP001569177"/>
    </source>
</evidence>
<gene>
    <name evidence="1" type="ORF">ACED24_16850</name>
</gene>
<name>A0ABV4LIR2_9VIBR</name>
<comment type="caution">
    <text evidence="1">The sequence shown here is derived from an EMBL/GenBank/DDBJ whole genome shotgun (WGS) entry which is preliminary data.</text>
</comment>
<keyword evidence="2" id="KW-1185">Reference proteome</keyword>
<dbReference type="EMBL" id="JBGOOJ010000018">
    <property type="protein sequence ID" value="MEZ8091731.1"/>
    <property type="molecule type" value="Genomic_DNA"/>
</dbReference>
<reference evidence="1 2" key="1">
    <citation type="submission" date="2024-06" db="EMBL/GenBank/DDBJ databases">
        <authorList>
            <person name="Steensen K."/>
            <person name="Seneca J."/>
            <person name="Bartlau N."/>
            <person name="Yu A.X."/>
            <person name="Polz M.F."/>
        </authorList>
    </citation>
    <scope>NUCLEOTIDE SEQUENCE [LARGE SCALE GENOMIC DNA]</scope>
    <source>
        <strain evidence="1 2">5S240</strain>
    </source>
</reference>